<feature type="region of interest" description="Disordered" evidence="5">
    <location>
        <begin position="301"/>
        <end position="327"/>
    </location>
</feature>
<keyword evidence="2" id="KW-0134">Cell wall</keyword>
<protein>
    <submittedName>
        <fullName evidence="8">Putative outer membrane protein</fullName>
    </submittedName>
</protein>
<dbReference type="InterPro" id="IPR008966">
    <property type="entry name" value="Adhesion_dom_sf"/>
</dbReference>
<dbReference type="NCBIfam" id="TIGR01167">
    <property type="entry name" value="LPXTG_anchor"/>
    <property type="match status" value="1"/>
</dbReference>
<evidence type="ECO:0000256" key="5">
    <source>
        <dbReference type="SAM" id="MobiDB-lite"/>
    </source>
</evidence>
<feature type="domain" description="Gram-positive cocci surface proteins LPxTG" evidence="7">
    <location>
        <begin position="411"/>
        <end position="443"/>
    </location>
</feature>
<dbReference type="PROSITE" id="PS50847">
    <property type="entry name" value="GRAM_POS_ANCHORING"/>
    <property type="match status" value="1"/>
</dbReference>
<dbReference type="InterPro" id="IPR041171">
    <property type="entry name" value="SDR_Ig"/>
</dbReference>
<name>A0A8S5PJC7_9CAUD</name>
<evidence type="ECO:0000256" key="6">
    <source>
        <dbReference type="SAM" id="Phobius"/>
    </source>
</evidence>
<keyword evidence="4" id="KW-0732">Signal</keyword>
<evidence type="ECO:0000256" key="3">
    <source>
        <dbReference type="ARBA" id="ARBA00022525"/>
    </source>
</evidence>
<comment type="subcellular location">
    <subcellularLocation>
        <location evidence="1">Secreted</location>
        <location evidence="1">Cell wall</location>
        <topology evidence="1">Peptidoglycan-anchor</topology>
    </subcellularLocation>
</comment>
<feature type="compositionally biased region" description="Basic and acidic residues" evidence="5">
    <location>
        <begin position="371"/>
        <end position="412"/>
    </location>
</feature>
<dbReference type="Gene3D" id="2.60.40.740">
    <property type="match status" value="1"/>
</dbReference>
<feature type="region of interest" description="Disordered" evidence="5">
    <location>
        <begin position="367"/>
        <end position="412"/>
    </location>
</feature>
<sequence length="443" mass="49370">MKNTIKLSAIAIAAISGLLISNHVLASEVTKDGTEITVTEPTVEVQKKGDSFYDKVDVTVKTDIPDDVEINQGDTLTMPLPKELELETNYEFPVTNNEGAEVGQATAKAKENTVTTVFNDYFKEHPLNKSISLNLQTKINSEIVREEGKMNLNFSGTIVEMESGSKGDTNPNEELYKWGYQDKEDPNVVHWVARVNYRKATMNRVSVSDTWDNEARYVPGSMKISYLHSANPWTYAWPGNMDMLSMRENGFDYYVGFLNNVLVFEYSTRYATQATVPVNTIKVTANDYWIEHKVDYKWVSGSGTADGKNRPKPIWEIPNEAPQVDKPEINLNDVPLLPPAPILDKPELDLNDVPLLPPAPILELPELLIPDEPKKPELPPKTLEKEPPAPSAKKEPKNAAESKLDASENELPKTGEVSNVFLSILGVSALICIGTIWGDKKKK</sequence>
<organism evidence="8">
    <name type="scientific">Siphoviridae sp. ctQWG7</name>
    <dbReference type="NCBI Taxonomy" id="2825493"/>
    <lineage>
        <taxon>Viruses</taxon>
        <taxon>Duplodnaviria</taxon>
        <taxon>Heunggongvirae</taxon>
        <taxon>Uroviricota</taxon>
        <taxon>Caudoviricetes</taxon>
    </lineage>
</organism>
<dbReference type="InterPro" id="IPR019931">
    <property type="entry name" value="LPXTG_anchor"/>
</dbReference>
<reference evidence="8" key="1">
    <citation type="journal article" date="2021" name="Proc. Natl. Acad. Sci. U.S.A.">
        <title>A Catalog of Tens of Thousands of Viruses from Human Metagenomes Reveals Hidden Associations with Chronic Diseases.</title>
        <authorList>
            <person name="Tisza M.J."/>
            <person name="Buck C.B."/>
        </authorList>
    </citation>
    <scope>NUCLEOTIDE SEQUENCE</scope>
    <source>
        <strain evidence="8">CtQWG7</strain>
    </source>
</reference>
<dbReference type="Gene3D" id="2.60.40.1280">
    <property type="match status" value="1"/>
</dbReference>
<evidence type="ECO:0000259" key="7">
    <source>
        <dbReference type="PROSITE" id="PS50847"/>
    </source>
</evidence>
<keyword evidence="3" id="KW-0964">Secreted</keyword>
<keyword evidence="6" id="KW-0472">Membrane</keyword>
<dbReference type="Pfam" id="PF00746">
    <property type="entry name" value="Gram_pos_anchor"/>
    <property type="match status" value="1"/>
</dbReference>
<evidence type="ECO:0000256" key="2">
    <source>
        <dbReference type="ARBA" id="ARBA00022512"/>
    </source>
</evidence>
<keyword evidence="6" id="KW-1133">Transmembrane helix</keyword>
<keyword evidence="6" id="KW-0812">Transmembrane</keyword>
<dbReference type="Pfam" id="PF05737">
    <property type="entry name" value="Collagen_bind"/>
    <property type="match status" value="1"/>
</dbReference>
<feature type="transmembrane region" description="Helical" evidence="6">
    <location>
        <begin position="420"/>
        <end position="438"/>
    </location>
</feature>
<dbReference type="EMBL" id="BK015433">
    <property type="protein sequence ID" value="DAE06292.1"/>
    <property type="molecule type" value="Genomic_DNA"/>
</dbReference>
<evidence type="ECO:0000256" key="1">
    <source>
        <dbReference type="ARBA" id="ARBA00004168"/>
    </source>
</evidence>
<dbReference type="InterPro" id="IPR008456">
    <property type="entry name" value="Collagen-bd_dom"/>
</dbReference>
<dbReference type="InterPro" id="IPR011252">
    <property type="entry name" value="Fibrogen-bd_dom1"/>
</dbReference>
<accession>A0A8S5PJC7</accession>
<evidence type="ECO:0000313" key="8">
    <source>
        <dbReference type="EMBL" id="DAE06292.1"/>
    </source>
</evidence>
<proteinExistence type="predicted"/>
<dbReference type="Pfam" id="PF17961">
    <property type="entry name" value="Big_8"/>
    <property type="match status" value="1"/>
</dbReference>
<dbReference type="SUPFAM" id="SSF49401">
    <property type="entry name" value="Bacterial adhesins"/>
    <property type="match status" value="2"/>
</dbReference>
<dbReference type="GO" id="GO:0005518">
    <property type="term" value="F:collagen binding"/>
    <property type="evidence" value="ECO:0007669"/>
    <property type="project" value="InterPro"/>
</dbReference>
<dbReference type="GO" id="GO:0007155">
    <property type="term" value="P:cell adhesion"/>
    <property type="evidence" value="ECO:0007669"/>
    <property type="project" value="InterPro"/>
</dbReference>
<evidence type="ECO:0000256" key="4">
    <source>
        <dbReference type="ARBA" id="ARBA00022729"/>
    </source>
</evidence>